<dbReference type="Proteomes" id="UP000828251">
    <property type="component" value="Unassembled WGS sequence"/>
</dbReference>
<evidence type="ECO:0000313" key="2">
    <source>
        <dbReference type="EMBL" id="KAH1122093.1"/>
    </source>
</evidence>
<reference evidence="2 3" key="1">
    <citation type="journal article" date="2021" name="Plant Biotechnol. J.">
        <title>Multi-omics assisted identification of the key and species-specific regulatory components of drought-tolerant mechanisms in Gossypium stocksii.</title>
        <authorList>
            <person name="Yu D."/>
            <person name="Ke L."/>
            <person name="Zhang D."/>
            <person name="Wu Y."/>
            <person name="Sun Y."/>
            <person name="Mei J."/>
            <person name="Sun J."/>
            <person name="Sun Y."/>
        </authorList>
    </citation>
    <scope>NUCLEOTIDE SEQUENCE [LARGE SCALE GENOMIC DNA]</scope>
    <source>
        <strain evidence="3">cv. E1</strain>
        <tissue evidence="2">Leaf</tissue>
    </source>
</reference>
<evidence type="ECO:0000256" key="1">
    <source>
        <dbReference type="SAM" id="MobiDB-lite"/>
    </source>
</evidence>
<name>A0A9D3WEY6_9ROSI</name>
<organism evidence="2 3">
    <name type="scientific">Gossypium stocksii</name>
    <dbReference type="NCBI Taxonomy" id="47602"/>
    <lineage>
        <taxon>Eukaryota</taxon>
        <taxon>Viridiplantae</taxon>
        <taxon>Streptophyta</taxon>
        <taxon>Embryophyta</taxon>
        <taxon>Tracheophyta</taxon>
        <taxon>Spermatophyta</taxon>
        <taxon>Magnoliopsida</taxon>
        <taxon>eudicotyledons</taxon>
        <taxon>Gunneridae</taxon>
        <taxon>Pentapetalae</taxon>
        <taxon>rosids</taxon>
        <taxon>malvids</taxon>
        <taxon>Malvales</taxon>
        <taxon>Malvaceae</taxon>
        <taxon>Malvoideae</taxon>
        <taxon>Gossypium</taxon>
    </lineage>
</organism>
<gene>
    <name evidence="2" type="ORF">J1N35_005253</name>
</gene>
<dbReference type="EMBL" id="JAIQCV010000002">
    <property type="protein sequence ID" value="KAH1122093.1"/>
    <property type="molecule type" value="Genomic_DNA"/>
</dbReference>
<keyword evidence="3" id="KW-1185">Reference proteome</keyword>
<evidence type="ECO:0000313" key="3">
    <source>
        <dbReference type="Proteomes" id="UP000828251"/>
    </source>
</evidence>
<comment type="caution">
    <text evidence="2">The sequence shown here is derived from an EMBL/GenBank/DDBJ whole genome shotgun (WGS) entry which is preliminary data.</text>
</comment>
<protein>
    <submittedName>
        <fullName evidence="2">Uncharacterized protein</fullName>
    </submittedName>
</protein>
<proteinExistence type="predicted"/>
<dbReference type="OrthoDB" id="1714944at2759"/>
<accession>A0A9D3WEY6</accession>
<sequence>MVLFHSIQPYAHLTWDYNFIRVNGLIILDLTGKTIDVGKIILKELQNCAARCSGPVYFPFTITILCLKAKILANQRIEESEDPEEEEEDPTEIEPMQSAEILDKVEPMELETEPDVVTSMFRIQSPRPDLRDELSKLIDIMQHMQWQQQAYWR</sequence>
<feature type="compositionally biased region" description="Acidic residues" evidence="1">
    <location>
        <begin position="79"/>
        <end position="92"/>
    </location>
</feature>
<feature type="region of interest" description="Disordered" evidence="1">
    <location>
        <begin position="77"/>
        <end position="98"/>
    </location>
</feature>
<dbReference type="AlphaFoldDB" id="A0A9D3WEY6"/>